<protein>
    <submittedName>
        <fullName evidence="1">Uncharacterized protein</fullName>
    </submittedName>
</protein>
<evidence type="ECO:0000313" key="2">
    <source>
        <dbReference type="Proteomes" id="UP000694228"/>
    </source>
</evidence>
<dbReference type="Proteomes" id="UP000694228">
    <property type="component" value="Chromosome"/>
</dbReference>
<name>A0A8F5ZFA2_METHU</name>
<dbReference type="OrthoDB" id="386348at2157"/>
<proteinExistence type="predicted"/>
<reference evidence="1 2" key="1">
    <citation type="submission" date="2021-06" db="EMBL/GenBank/DDBJ databases">
        <title>Complete genome sequence of the secondary alcohol utilizing methanogen Methanospirillum hungatei strain GP1.</title>
        <authorList>
            <person name="Day L.A."/>
            <person name="Costa K.C."/>
        </authorList>
    </citation>
    <scope>NUCLEOTIDE SEQUENCE [LARGE SCALE GENOMIC DNA]</scope>
    <source>
        <strain evidence="1 2">GP1</strain>
    </source>
</reference>
<evidence type="ECO:0000313" key="1">
    <source>
        <dbReference type="EMBL" id="QXO95290.1"/>
    </source>
</evidence>
<dbReference type="EMBL" id="CP077107">
    <property type="protein sequence ID" value="QXO95290.1"/>
    <property type="molecule type" value="Genomic_DNA"/>
</dbReference>
<gene>
    <name evidence="1" type="ORF">KSK55_02430</name>
</gene>
<dbReference type="AlphaFoldDB" id="A0A8F5ZFA2"/>
<accession>A0A8F5ZFA2</accession>
<sequence length="56" mass="6123">MSSLMTGRSFSGISGSAELALSTIRVNSSGAFGYDEYIENNRIQDVFSFLWSFMGS</sequence>
<organism evidence="1 2">
    <name type="scientific">Methanospirillum hungatei</name>
    <dbReference type="NCBI Taxonomy" id="2203"/>
    <lineage>
        <taxon>Archaea</taxon>
        <taxon>Methanobacteriati</taxon>
        <taxon>Methanobacteriota</taxon>
        <taxon>Stenosarchaea group</taxon>
        <taxon>Methanomicrobia</taxon>
        <taxon>Methanomicrobiales</taxon>
        <taxon>Methanospirillaceae</taxon>
        <taxon>Methanospirillum</taxon>
    </lineage>
</organism>